<evidence type="ECO:0000313" key="2">
    <source>
        <dbReference type="EMBL" id="KAA8820725.1"/>
    </source>
</evidence>
<evidence type="ECO:0000313" key="3">
    <source>
        <dbReference type="Proteomes" id="UP000345527"/>
    </source>
</evidence>
<dbReference type="SUPFAM" id="SSF52540">
    <property type="entry name" value="P-loop containing nucleoside triphosphate hydrolases"/>
    <property type="match status" value="1"/>
</dbReference>
<comment type="caution">
    <text evidence="2">The sequence shown here is derived from an EMBL/GenBank/DDBJ whole genome shotgun (WGS) entry which is preliminary data.</text>
</comment>
<dbReference type="PANTHER" id="PTHR37816:SF3">
    <property type="entry name" value="MODULATES DNA TOPOLOGY"/>
    <property type="match status" value="1"/>
</dbReference>
<dbReference type="AlphaFoldDB" id="A0A5J5DV30"/>
<evidence type="ECO:0000313" key="1">
    <source>
        <dbReference type="EMBL" id="KAA8815648.1"/>
    </source>
</evidence>
<sequence length="174" mass="20650">MRITIIGLTGSGKSTLAGRLSEAYGIPVLHMDTVQFLPGWRDRPIGEQLDMVRRFLDDHDSWVIDGNYTNLHYEERLGKSDVIVIMLFNRFSRLLRVLRRLRVYRGRSRPSMTPGCDERLDADFVWWILHRGCDARRRREYRRVMERYADRVVVLRTQRQLDRFVAERIGVRTA</sequence>
<protein>
    <submittedName>
        <fullName evidence="2">DNA topology modulation protein FlaR</fullName>
    </submittedName>
</protein>
<accession>A0A5J5DV30</accession>
<dbReference type="EMBL" id="RZOA01000044">
    <property type="protein sequence ID" value="KAA8820725.1"/>
    <property type="molecule type" value="Genomic_DNA"/>
</dbReference>
<dbReference type="RefSeq" id="WP_150355140.1">
    <property type="nucleotide sequence ID" value="NZ_JAFEJW010000042.1"/>
</dbReference>
<evidence type="ECO:0000313" key="4">
    <source>
        <dbReference type="Proteomes" id="UP000374630"/>
    </source>
</evidence>
<proteinExistence type="predicted"/>
<dbReference type="Proteomes" id="UP000345527">
    <property type="component" value="Unassembled WGS sequence"/>
</dbReference>
<dbReference type="OrthoDB" id="3199600at2"/>
<gene>
    <name evidence="2" type="ORF">EM848_11860</name>
    <name evidence="1" type="ORF">EMO90_11940</name>
</gene>
<dbReference type="Proteomes" id="UP000374630">
    <property type="component" value="Unassembled WGS sequence"/>
</dbReference>
<reference evidence="3 4" key="1">
    <citation type="journal article" date="2019" name="Syst. Appl. Microbiol.">
        <title>Characterization of Bifidobacterium species in feaces of the Egyptian fruit bat: Description of B. vespertilionis sp. nov. and B. rousetti sp. nov.</title>
        <authorList>
            <person name="Modesto M."/>
            <person name="Satti M."/>
            <person name="Watanabe K."/>
            <person name="Puglisi E."/>
            <person name="Morelli L."/>
            <person name="Huang C.-H."/>
            <person name="Liou J.-S."/>
            <person name="Miyashita M."/>
            <person name="Tamura T."/>
            <person name="Saito S."/>
            <person name="Mori K."/>
            <person name="Huang L."/>
            <person name="Sciavilla P."/>
            <person name="Sandri C."/>
            <person name="Spiezio C."/>
            <person name="Vitali F."/>
            <person name="Cavalieri D."/>
            <person name="Perpetuini G."/>
            <person name="Tofalo R."/>
            <person name="Bonetti A."/>
            <person name="Arita M."/>
            <person name="Mattarelli P."/>
        </authorList>
    </citation>
    <scope>NUCLEOTIDE SEQUENCE [LARGE SCALE GENOMIC DNA]</scope>
    <source>
        <strain evidence="1 4">RST16</strain>
        <strain evidence="2 3">RST8</strain>
    </source>
</reference>
<dbReference type="InterPro" id="IPR052922">
    <property type="entry name" value="Cytidylate_Kinase-2"/>
</dbReference>
<dbReference type="InterPro" id="IPR027417">
    <property type="entry name" value="P-loop_NTPase"/>
</dbReference>
<name>A0A5J5DV30_9BIFI</name>
<keyword evidence="4" id="KW-1185">Reference proteome</keyword>
<organism evidence="2 3">
    <name type="scientific">Bifidobacterium vespertilionis</name>
    <dbReference type="NCBI Taxonomy" id="2562524"/>
    <lineage>
        <taxon>Bacteria</taxon>
        <taxon>Bacillati</taxon>
        <taxon>Actinomycetota</taxon>
        <taxon>Actinomycetes</taxon>
        <taxon>Bifidobacteriales</taxon>
        <taxon>Bifidobacteriaceae</taxon>
        <taxon>Bifidobacterium</taxon>
    </lineage>
</organism>
<dbReference type="PANTHER" id="PTHR37816">
    <property type="entry name" value="YALI0E33011P"/>
    <property type="match status" value="1"/>
</dbReference>
<dbReference type="Gene3D" id="3.40.50.300">
    <property type="entry name" value="P-loop containing nucleotide triphosphate hydrolases"/>
    <property type="match status" value="1"/>
</dbReference>
<dbReference type="EMBL" id="RZNZ01000028">
    <property type="protein sequence ID" value="KAA8815648.1"/>
    <property type="molecule type" value="Genomic_DNA"/>
</dbReference>